<name>A0A1F7XUY7_9BACT</name>
<dbReference type="Proteomes" id="UP000178446">
    <property type="component" value="Unassembled WGS sequence"/>
</dbReference>
<protein>
    <submittedName>
        <fullName evidence="2">Uncharacterized protein</fullName>
    </submittedName>
</protein>
<sequence>MTDIPGTQAVKAIPKEIPKPIEIKNVQALNIKDLKKKPDEIPLPGDEIWYNQLHYWILLGFGISLIFAVMSYFKRTLSFIIFLAPLVSAGAWFAKKYARKLKKQDDILK</sequence>
<keyword evidence="1" id="KW-0472">Membrane</keyword>
<evidence type="ECO:0000313" key="3">
    <source>
        <dbReference type="Proteomes" id="UP000178446"/>
    </source>
</evidence>
<evidence type="ECO:0000256" key="1">
    <source>
        <dbReference type="SAM" id="Phobius"/>
    </source>
</evidence>
<feature type="transmembrane region" description="Helical" evidence="1">
    <location>
        <begin position="76"/>
        <end position="94"/>
    </location>
</feature>
<reference evidence="2 3" key="1">
    <citation type="journal article" date="2016" name="Nat. Commun.">
        <title>Thousands of microbial genomes shed light on interconnected biogeochemical processes in an aquifer system.</title>
        <authorList>
            <person name="Anantharaman K."/>
            <person name="Brown C.T."/>
            <person name="Hug L.A."/>
            <person name="Sharon I."/>
            <person name="Castelle C.J."/>
            <person name="Probst A.J."/>
            <person name="Thomas B.C."/>
            <person name="Singh A."/>
            <person name="Wilkins M.J."/>
            <person name="Karaoz U."/>
            <person name="Brodie E.L."/>
            <person name="Williams K.H."/>
            <person name="Hubbard S.S."/>
            <person name="Banfield J.F."/>
        </authorList>
    </citation>
    <scope>NUCLEOTIDE SEQUENCE [LARGE SCALE GENOMIC DNA]</scope>
</reference>
<feature type="transmembrane region" description="Helical" evidence="1">
    <location>
        <begin position="53"/>
        <end position="70"/>
    </location>
</feature>
<gene>
    <name evidence="2" type="ORF">A2685_01020</name>
</gene>
<keyword evidence="1" id="KW-1133">Transmembrane helix</keyword>
<keyword evidence="1" id="KW-0812">Transmembrane</keyword>
<accession>A0A1F7XUY7</accession>
<dbReference type="EMBL" id="MGGB01000031">
    <property type="protein sequence ID" value="OGM18853.1"/>
    <property type="molecule type" value="Genomic_DNA"/>
</dbReference>
<proteinExistence type="predicted"/>
<dbReference type="AlphaFoldDB" id="A0A1F7XUY7"/>
<comment type="caution">
    <text evidence="2">The sequence shown here is derived from an EMBL/GenBank/DDBJ whole genome shotgun (WGS) entry which is preliminary data.</text>
</comment>
<evidence type="ECO:0000313" key="2">
    <source>
        <dbReference type="EMBL" id="OGM18853.1"/>
    </source>
</evidence>
<organism evidence="2 3">
    <name type="scientific">Candidatus Woesebacteria bacterium RIFCSPHIGHO2_01_FULL_37_10</name>
    <dbReference type="NCBI Taxonomy" id="1802489"/>
    <lineage>
        <taxon>Bacteria</taxon>
        <taxon>Candidatus Woeseibacteriota</taxon>
    </lineage>
</organism>